<reference evidence="2" key="1">
    <citation type="journal article" date="2018" name="Front. Microbiol.">
        <title>Comparative Genomics of the Herbivore Gut Symbiont Lactobacillus reuteri Reveals Genetic Diversity and Lifestyle Adaptation.</title>
        <authorList>
            <person name="Zhao J."/>
        </authorList>
    </citation>
    <scope>NUCLEOTIDE SEQUENCE [LARGE SCALE GENOMIC DNA]</scope>
    <source>
        <strain evidence="2">LR9</strain>
    </source>
</reference>
<name>A0ABD6Y3M0_LIMRT</name>
<comment type="caution">
    <text evidence="1">The sequence shown here is derived from an EMBL/GenBank/DDBJ whole genome shotgun (WGS) entry which is preliminary data.</text>
</comment>
<accession>A0ABD6Y3M0</accession>
<evidence type="ECO:0000313" key="2">
    <source>
        <dbReference type="Proteomes" id="UP000245735"/>
    </source>
</evidence>
<dbReference type="EMBL" id="QGHV01000121">
    <property type="protein sequence ID" value="PWT36275.1"/>
    <property type="molecule type" value="Genomic_DNA"/>
</dbReference>
<dbReference type="AlphaFoldDB" id="A0ABD6Y3M0"/>
<dbReference type="Proteomes" id="UP000245735">
    <property type="component" value="Unassembled WGS sequence"/>
</dbReference>
<evidence type="ECO:0008006" key="3">
    <source>
        <dbReference type="Google" id="ProtNLM"/>
    </source>
</evidence>
<gene>
    <name evidence="1" type="ORF">DKZ35_11285</name>
</gene>
<protein>
    <recommendedName>
        <fullName evidence="3">AP2 domain-containing protein</fullName>
    </recommendedName>
</protein>
<evidence type="ECO:0000313" key="1">
    <source>
        <dbReference type="EMBL" id="PWT36275.1"/>
    </source>
</evidence>
<dbReference type="RefSeq" id="WP_109955142.1">
    <property type="nucleotide sequence ID" value="NZ_CP065541.1"/>
</dbReference>
<proteinExistence type="predicted"/>
<organism evidence="1 2">
    <name type="scientific">Limosilactobacillus reuteri</name>
    <name type="common">Lactobacillus reuteri</name>
    <dbReference type="NCBI Taxonomy" id="1598"/>
    <lineage>
        <taxon>Bacteria</taxon>
        <taxon>Bacillati</taxon>
        <taxon>Bacillota</taxon>
        <taxon>Bacilli</taxon>
        <taxon>Lactobacillales</taxon>
        <taxon>Lactobacillaceae</taxon>
        <taxon>Limosilactobacillus</taxon>
    </lineage>
</organism>
<sequence>MKEAECYPGKRVGRLTLIEKRRIPSGRWTRGGWLCRCDCGTKKVFRTDGLGINKSRSTLSCGCYNEENNWNSKDNALHKKYEYSDSQAHSKYHRIYKTWCHMKSRCENPNDGSYSDYGGRGIRVCDEWQKYELFKKWALKNGFDYRKSGLEQSIDRINVNGNYEPNNCRWADKYVQANNKRNNSYIEVYGVQYTFSELARKTGIDRLTLYARYRKGKRDGDLIAPINENMSHKRKDLTAA</sequence>